<dbReference type="Gene3D" id="3.60.21.10">
    <property type="match status" value="1"/>
</dbReference>
<dbReference type="GO" id="GO:0046872">
    <property type="term" value="F:metal ion binding"/>
    <property type="evidence" value="ECO:0007669"/>
    <property type="project" value="InterPro"/>
</dbReference>
<evidence type="ECO:0000259" key="3">
    <source>
        <dbReference type="Pfam" id="PF16656"/>
    </source>
</evidence>
<evidence type="ECO:0000259" key="4">
    <source>
        <dbReference type="Pfam" id="PF18962"/>
    </source>
</evidence>
<accession>A0A3B1D0E0</accession>
<dbReference type="PANTHER" id="PTHR45867:SF3">
    <property type="entry name" value="ACID PHOSPHATASE TYPE 7"/>
    <property type="match status" value="1"/>
</dbReference>
<feature type="domain" description="Calcineurin-like phosphoesterase" evidence="2">
    <location>
        <begin position="371"/>
        <end position="533"/>
    </location>
</feature>
<dbReference type="Gene3D" id="2.60.120.200">
    <property type="match status" value="1"/>
</dbReference>
<dbReference type="SUPFAM" id="SSF49899">
    <property type="entry name" value="Concanavalin A-like lectins/glucanases"/>
    <property type="match status" value="1"/>
</dbReference>
<dbReference type="Gene3D" id="2.60.40.4070">
    <property type="match status" value="1"/>
</dbReference>
<dbReference type="InterPro" id="IPR004843">
    <property type="entry name" value="Calcineurin-like_PHP"/>
</dbReference>
<dbReference type="InterPro" id="IPR029052">
    <property type="entry name" value="Metallo-depent_PP-like"/>
</dbReference>
<sequence>MNKFLPIITLFITIILLINLSAESNSMQQFPSDLVGHWSFNNPNNLTEAEVGSSLLLSGSQTPVAGPSDTSGAVRIGLGSYYIAIHGIPANGGGSKVNSYTIVMDIKYPTTGQWYAFYQTEPSNTLDADWFLNPSGNMGVGATGYTSHILIPGDWYRIAISVNNGVRHDYYIDGEKALTGTPGTVDGRFSLEPQVLFFADENNEDNALDVADIKIFSRDLSDNEMKELGGYEHTIEVIKSEAGPYLQSPTPTSIYACWAYIGDNPVAEYGLTPSLGNQVIPETIPIDGGVTYITWYAAKLENLQPSTTYYYKVKTDSTESEIYKFRTQPVDNDSTEHIRFAIYGDSRTVPTIFKEVNDSLKRVALSLYGENIEEDLNLVFDVGDIVTSGGVLSQYLPEYFNPTSSISTSVPFMVSIGNHEGESPHYYKFMKYEDFGGTEGEKYYSFRIGRVLFLGLNSNVQLRNDTQIEWLDQVLAQAQNDDTIEWIFGFLHHPGHSELWPDGNTAYVQNRIIPTLAKYSKVDMLTYGHSHNYERGTALNSGFRLMLSGGAASALDRWEMYSNQQNYPEIQKTFDHYCYSIVDIDVANKYYEVTSYSLGNPQNPLDNVVIDHFIRDKKNETPPATPSITQPEQNAQVEPPFTLNASDYAGTYDIMSSQYQMTTSAGNYDSPILDVKRDFEDIYGTPQAPDFIPIDLNAGIDLTEYTVSNASIAGDVWARVRYRDKNLQWSSWSPEISFQVKDPNSVEKDETVVVEDYKLYSNYPNPFNPTTNIQFDLPESSVITLRVYNSLGQMVAELENGRLSAGRYTRTFDASNKLALSSGIYFYKLKANSFVEIRKMLLLK</sequence>
<dbReference type="InterPro" id="IPR013320">
    <property type="entry name" value="ConA-like_dom_sf"/>
</dbReference>
<keyword evidence="1" id="KW-0732">Signal</keyword>
<dbReference type="Pfam" id="PF00149">
    <property type="entry name" value="Metallophos"/>
    <property type="match status" value="1"/>
</dbReference>
<organism evidence="5">
    <name type="scientific">hydrothermal vent metagenome</name>
    <dbReference type="NCBI Taxonomy" id="652676"/>
    <lineage>
        <taxon>unclassified sequences</taxon>
        <taxon>metagenomes</taxon>
        <taxon>ecological metagenomes</taxon>
    </lineage>
</organism>
<dbReference type="Pfam" id="PF18962">
    <property type="entry name" value="Por_Secre_tail"/>
    <property type="match status" value="1"/>
</dbReference>
<dbReference type="AlphaFoldDB" id="A0A3B1D0E0"/>
<dbReference type="SUPFAM" id="SSF56300">
    <property type="entry name" value="Metallo-dependent phosphatases"/>
    <property type="match status" value="1"/>
</dbReference>
<dbReference type="Gene3D" id="2.60.40.380">
    <property type="entry name" value="Purple acid phosphatase-like, N-terminal"/>
    <property type="match status" value="1"/>
</dbReference>
<dbReference type="InterPro" id="IPR008963">
    <property type="entry name" value="Purple_acid_Pase-like_N"/>
</dbReference>
<dbReference type="InterPro" id="IPR015914">
    <property type="entry name" value="PAPs_N"/>
</dbReference>
<feature type="domain" description="Secretion system C-terminal sorting" evidence="4">
    <location>
        <begin position="763"/>
        <end position="840"/>
    </location>
</feature>
<name>A0A3B1D0E0_9ZZZZ</name>
<dbReference type="EMBL" id="UOGD01000290">
    <property type="protein sequence ID" value="VAX25075.1"/>
    <property type="molecule type" value="Genomic_DNA"/>
</dbReference>
<dbReference type="PANTHER" id="PTHR45867">
    <property type="entry name" value="PURPLE ACID PHOSPHATASE"/>
    <property type="match status" value="1"/>
</dbReference>
<dbReference type="GO" id="GO:0003993">
    <property type="term" value="F:acid phosphatase activity"/>
    <property type="evidence" value="ECO:0007669"/>
    <property type="project" value="InterPro"/>
</dbReference>
<proteinExistence type="predicted"/>
<gene>
    <name evidence="5" type="ORF">MNBD_IGNAVI01-46</name>
</gene>
<reference evidence="5" key="1">
    <citation type="submission" date="2018-06" db="EMBL/GenBank/DDBJ databases">
        <authorList>
            <person name="Zhirakovskaya E."/>
        </authorList>
    </citation>
    <scope>NUCLEOTIDE SEQUENCE</scope>
</reference>
<feature type="domain" description="Purple acid phosphatase N-terminal" evidence="3">
    <location>
        <begin position="248"/>
        <end position="327"/>
    </location>
</feature>
<dbReference type="SUPFAM" id="SSF49363">
    <property type="entry name" value="Purple acid phosphatase, N-terminal domain"/>
    <property type="match status" value="1"/>
</dbReference>
<evidence type="ECO:0000313" key="5">
    <source>
        <dbReference type="EMBL" id="VAX25075.1"/>
    </source>
</evidence>
<dbReference type="NCBIfam" id="TIGR04183">
    <property type="entry name" value="Por_Secre_tail"/>
    <property type="match status" value="1"/>
</dbReference>
<dbReference type="Pfam" id="PF16656">
    <property type="entry name" value="Pur_ac_phosph_N"/>
    <property type="match status" value="1"/>
</dbReference>
<dbReference type="InterPro" id="IPR026444">
    <property type="entry name" value="Secre_tail"/>
</dbReference>
<evidence type="ECO:0000259" key="2">
    <source>
        <dbReference type="Pfam" id="PF00149"/>
    </source>
</evidence>
<protein>
    <submittedName>
        <fullName evidence="5">Uncharacterized protein</fullName>
    </submittedName>
</protein>
<evidence type="ECO:0000256" key="1">
    <source>
        <dbReference type="ARBA" id="ARBA00022729"/>
    </source>
</evidence>